<dbReference type="SUPFAM" id="SSF51445">
    <property type="entry name" value="(Trans)glycosidases"/>
    <property type="match status" value="1"/>
</dbReference>
<gene>
    <name evidence="4" type="ORF">JY500_05635</name>
</gene>
<dbReference type="InterPro" id="IPR017853">
    <property type="entry name" value="GH"/>
</dbReference>
<accession>A0ABX7MBW6</accession>
<dbReference type="InterPro" id="IPR014756">
    <property type="entry name" value="Ig_E-set"/>
</dbReference>
<dbReference type="Gene3D" id="3.20.20.80">
    <property type="entry name" value="Glycosidases"/>
    <property type="match status" value="1"/>
</dbReference>
<dbReference type="PANTHER" id="PTHR43002">
    <property type="entry name" value="GLYCOGEN DEBRANCHING ENZYME"/>
    <property type="match status" value="1"/>
</dbReference>
<proteinExistence type="inferred from homology"/>
<dbReference type="InterPro" id="IPR036116">
    <property type="entry name" value="FN3_sf"/>
</dbReference>
<dbReference type="SMART" id="SM00642">
    <property type="entry name" value="Aamy"/>
    <property type="match status" value="1"/>
</dbReference>
<protein>
    <recommendedName>
        <fullName evidence="3">Fibronectin type-III domain-containing protein</fullName>
    </recommendedName>
</protein>
<dbReference type="EMBL" id="CP071060">
    <property type="protein sequence ID" value="QSI78124.1"/>
    <property type="molecule type" value="Genomic_DNA"/>
</dbReference>
<evidence type="ECO:0000313" key="4">
    <source>
        <dbReference type="EMBL" id="QSI78124.1"/>
    </source>
</evidence>
<dbReference type="PROSITE" id="PS50853">
    <property type="entry name" value="FN3"/>
    <property type="match status" value="1"/>
</dbReference>
<dbReference type="RefSeq" id="WP_206255412.1">
    <property type="nucleotide sequence ID" value="NZ_CP071060.1"/>
</dbReference>
<feature type="chain" id="PRO_5047270455" description="Fibronectin type-III domain-containing protein" evidence="2">
    <location>
        <begin position="22"/>
        <end position="907"/>
    </location>
</feature>
<evidence type="ECO:0000313" key="5">
    <source>
        <dbReference type="Proteomes" id="UP000663570"/>
    </source>
</evidence>
<dbReference type="CDD" id="cd00063">
    <property type="entry name" value="FN3"/>
    <property type="match status" value="1"/>
</dbReference>
<dbReference type="InterPro" id="IPR006047">
    <property type="entry name" value="GH13_cat_dom"/>
</dbReference>
<reference evidence="4 5" key="1">
    <citation type="submission" date="2021-02" db="EMBL/GenBank/DDBJ databases">
        <title>Niveibacterium changnyeongensis HC41.</title>
        <authorList>
            <person name="Kang M."/>
        </authorList>
    </citation>
    <scope>NUCLEOTIDE SEQUENCE [LARGE SCALE GENOMIC DNA]</scope>
    <source>
        <strain evidence="4 5">HC41</strain>
    </source>
</reference>
<evidence type="ECO:0000256" key="1">
    <source>
        <dbReference type="ARBA" id="ARBA00008061"/>
    </source>
</evidence>
<evidence type="ECO:0000256" key="2">
    <source>
        <dbReference type="SAM" id="SignalP"/>
    </source>
</evidence>
<feature type="domain" description="Fibronectin type-III" evidence="3">
    <location>
        <begin position="115"/>
        <end position="200"/>
    </location>
</feature>
<dbReference type="InterPro" id="IPR003961">
    <property type="entry name" value="FN3_dom"/>
</dbReference>
<dbReference type="CDD" id="cd11341">
    <property type="entry name" value="AmyAc_Pullulanase_LD-like"/>
    <property type="match status" value="1"/>
</dbReference>
<dbReference type="SUPFAM" id="SSF49265">
    <property type="entry name" value="Fibronectin type III"/>
    <property type="match status" value="1"/>
</dbReference>
<keyword evidence="2" id="KW-0732">Signal</keyword>
<dbReference type="SUPFAM" id="SSF81296">
    <property type="entry name" value="E set domains"/>
    <property type="match status" value="1"/>
</dbReference>
<name>A0ABX7MBW6_9RHOO</name>
<sequence length="907" mass="98652">MRPIGTLLLLSAAAAPFAASADWYFRGTPNAWGTTAMTAMGGTLYQTCQSFTTGDANGGPRFKIDRTGTWTEAYPSADYGVSANTSYTIKFYSDTHAISVTPVTSCAPDTQPPTTPGVPTSSTVNYNSVVLSWTASTDNVGVTGYKVARNGAQIGTTTSPSFTDTTVAASSAYSYAVAAFDAAGNVSPWSSSLAVVTPAAPPEWYFRGTANAWGKTQMTALGGTHYQTCQYFAGGDSGGGARFKIDRYGDWTQAFPATDYAVTSPKSYTIDFYSDTKAITATPVASCGTLPASEATTLGAEWSATKTVFSLWSPDKTDVKLVLDGVSYPMKRVADFNGYSDVYQVSVAGNQHLKKYSFLVNGVSVRDPYGKMVEPNTNNNIVMDMSTSALATSWAARPALTNREDAIIYETHVRDFTISANSGVSATNKGKFLGMVEAGTTFSGVKTGIDHLKELGVTHVQLMPVYDFGSCPLVTDTACYNWGYDPRNYNVPEERYSLTPFDYVNRAKEFKQMVDAFHKAGIRVVMDVVYNHTFAKEMFDPITSKYYTATDLSGTGNSIDADQPMVSRMIQDSLEYWAREYNIDGFRFDLIGIFSYAEVQKWADNLNTKFPDRNLLIYGEPWNGYATDTKEAQRVRLGTIGRIWNSHVGVFNSKFREAIKGQNDNGGCNAGDCFAFNANPDTWRIQVGSRGAIRATKDANITIDTWDPMFAMDPEQSINYVSAHDNLTLRDKILAWGTLNGVTNASYLRRIQDFANGVVLTAQGIPFLHGGEELLRTKGGDANSYKSPDSVNQINWQWKVDNADVFAYYKQMVNLRKATPALRLTSWDAISSCVTTTRPRYGVVVNTISGCGVTDTIVIENSSDNYTHALPAGTWTVKAEKSDASVAPRTVSGTVVAEGTAVTVLTK</sequence>
<comment type="similarity">
    <text evidence="1">Belongs to the glycosyl hydrolase 13 family.</text>
</comment>
<evidence type="ECO:0000259" key="3">
    <source>
        <dbReference type="PROSITE" id="PS50853"/>
    </source>
</evidence>
<dbReference type="InterPro" id="IPR013783">
    <property type="entry name" value="Ig-like_fold"/>
</dbReference>
<feature type="signal peptide" evidence="2">
    <location>
        <begin position="1"/>
        <end position="21"/>
    </location>
</feature>
<keyword evidence="5" id="KW-1185">Reference proteome</keyword>
<dbReference type="Gene3D" id="2.60.40.10">
    <property type="entry name" value="Immunoglobulins"/>
    <property type="match status" value="2"/>
</dbReference>
<organism evidence="4 5">
    <name type="scientific">Niveibacterium microcysteis</name>
    <dbReference type="NCBI Taxonomy" id="2811415"/>
    <lineage>
        <taxon>Bacteria</taxon>
        <taxon>Pseudomonadati</taxon>
        <taxon>Pseudomonadota</taxon>
        <taxon>Betaproteobacteria</taxon>
        <taxon>Rhodocyclales</taxon>
        <taxon>Rhodocyclaceae</taxon>
        <taxon>Niveibacterium</taxon>
    </lineage>
</organism>
<dbReference type="Proteomes" id="UP000663570">
    <property type="component" value="Chromosome"/>
</dbReference>
<dbReference type="Pfam" id="PF00128">
    <property type="entry name" value="Alpha-amylase"/>
    <property type="match status" value="1"/>
</dbReference>
<dbReference type="SMART" id="SM00060">
    <property type="entry name" value="FN3"/>
    <property type="match status" value="1"/>
</dbReference>